<reference evidence="2" key="1">
    <citation type="journal article" date="2023" name="Plant J.">
        <title>The genome of the king protea, Protea cynaroides.</title>
        <authorList>
            <person name="Chang J."/>
            <person name="Duong T.A."/>
            <person name="Schoeman C."/>
            <person name="Ma X."/>
            <person name="Roodt D."/>
            <person name="Barker N."/>
            <person name="Li Z."/>
            <person name="Van de Peer Y."/>
            <person name="Mizrachi E."/>
        </authorList>
    </citation>
    <scope>NUCLEOTIDE SEQUENCE</scope>
    <source>
        <tissue evidence="2">Young leaves</tissue>
    </source>
</reference>
<evidence type="ECO:0000313" key="1">
    <source>
        <dbReference type="EMBL" id="KAJ4945382.1"/>
    </source>
</evidence>
<dbReference type="EMBL" id="JAMYWD010000002">
    <property type="protein sequence ID" value="KAJ4979618.1"/>
    <property type="molecule type" value="Genomic_DNA"/>
</dbReference>
<protein>
    <submittedName>
        <fullName evidence="2">Uncharacterized protein</fullName>
    </submittedName>
</protein>
<evidence type="ECO:0000313" key="2">
    <source>
        <dbReference type="EMBL" id="KAJ4979618.1"/>
    </source>
</evidence>
<gene>
    <name evidence="2" type="ORF">NE237_010398</name>
    <name evidence="1" type="ORF">NE237_016350</name>
</gene>
<accession>A0A9Q0R179</accession>
<sequence>MYGVRGVEQYPLINSSLREGIHERQAFRRDSIRCYPVRNFLSGSDRGKHSRFRRVLGHSPNKERKRQCSLINKPPLQYNKILFFSLHPLRCSIHCSSRMRG</sequence>
<organism evidence="2 3">
    <name type="scientific">Protea cynaroides</name>
    <dbReference type="NCBI Taxonomy" id="273540"/>
    <lineage>
        <taxon>Eukaryota</taxon>
        <taxon>Viridiplantae</taxon>
        <taxon>Streptophyta</taxon>
        <taxon>Embryophyta</taxon>
        <taxon>Tracheophyta</taxon>
        <taxon>Spermatophyta</taxon>
        <taxon>Magnoliopsida</taxon>
        <taxon>Proteales</taxon>
        <taxon>Proteaceae</taxon>
        <taxon>Protea</taxon>
    </lineage>
</organism>
<dbReference type="AlphaFoldDB" id="A0A9Q0R179"/>
<keyword evidence="3" id="KW-1185">Reference proteome</keyword>
<dbReference type="EMBL" id="JAMYWD010001023">
    <property type="protein sequence ID" value="KAJ4945382.1"/>
    <property type="molecule type" value="Genomic_DNA"/>
</dbReference>
<comment type="caution">
    <text evidence="2">The sequence shown here is derived from an EMBL/GenBank/DDBJ whole genome shotgun (WGS) entry which is preliminary data.</text>
</comment>
<proteinExistence type="predicted"/>
<dbReference type="Proteomes" id="UP001141806">
    <property type="component" value="Unassembled WGS sequence"/>
</dbReference>
<name>A0A9Q0R179_9MAGN</name>
<evidence type="ECO:0000313" key="3">
    <source>
        <dbReference type="Proteomes" id="UP001141806"/>
    </source>
</evidence>